<dbReference type="InterPro" id="IPR036388">
    <property type="entry name" value="WH-like_DNA-bd_sf"/>
</dbReference>
<comment type="caution">
    <text evidence="8">The sequence shown here is derived from an EMBL/GenBank/DDBJ whole genome shotgun (WGS) entry which is preliminary data.</text>
</comment>
<feature type="domain" description="OmpR/PhoB-type" evidence="6">
    <location>
        <begin position="15"/>
        <end position="89"/>
    </location>
</feature>
<keyword evidence="9" id="KW-1185">Reference proteome</keyword>
<dbReference type="Gene3D" id="1.25.40.10">
    <property type="entry name" value="Tetratricopeptide repeat domain"/>
    <property type="match status" value="3"/>
</dbReference>
<dbReference type="SMART" id="SM01043">
    <property type="entry name" value="BTAD"/>
    <property type="match status" value="1"/>
</dbReference>
<evidence type="ECO:0000313" key="9">
    <source>
        <dbReference type="Proteomes" id="UP001589532"/>
    </source>
</evidence>
<protein>
    <submittedName>
        <fullName evidence="8">BTAD domain-containing putative transcriptional regulator</fullName>
    </submittedName>
</protein>
<keyword evidence="4" id="KW-0804">Transcription</keyword>
<keyword evidence="3" id="KW-0238">DNA-binding</keyword>
<accession>A0ABV5S3W0</accession>
<dbReference type="InterPro" id="IPR016032">
    <property type="entry name" value="Sig_transdc_resp-reg_C-effctor"/>
</dbReference>
<dbReference type="InterPro" id="IPR005158">
    <property type="entry name" value="BTAD"/>
</dbReference>
<reference evidence="8 9" key="1">
    <citation type="submission" date="2024-09" db="EMBL/GenBank/DDBJ databases">
        <authorList>
            <person name="Sun Q."/>
            <person name="Mori K."/>
        </authorList>
    </citation>
    <scope>NUCLEOTIDE SEQUENCE [LARGE SCALE GENOMIC DNA]</scope>
    <source>
        <strain evidence="8 9">JCM 3143</strain>
    </source>
</reference>
<dbReference type="Pfam" id="PF13424">
    <property type="entry name" value="TPR_12"/>
    <property type="match status" value="2"/>
</dbReference>
<dbReference type="PANTHER" id="PTHR35807">
    <property type="entry name" value="TRANSCRIPTIONAL REGULATOR REDD-RELATED"/>
    <property type="match status" value="1"/>
</dbReference>
<dbReference type="Gene3D" id="1.10.10.10">
    <property type="entry name" value="Winged helix-like DNA-binding domain superfamily/Winged helix DNA-binding domain"/>
    <property type="match status" value="1"/>
</dbReference>
<dbReference type="PANTHER" id="PTHR35807:SF1">
    <property type="entry name" value="TRANSCRIPTIONAL REGULATOR REDD"/>
    <property type="match status" value="1"/>
</dbReference>
<keyword evidence="5" id="KW-0802">TPR repeat</keyword>
<proteinExistence type="inferred from homology"/>
<organism evidence="8 9">
    <name type="scientific">Nonomuraea helvata</name>
    <dbReference type="NCBI Taxonomy" id="37484"/>
    <lineage>
        <taxon>Bacteria</taxon>
        <taxon>Bacillati</taxon>
        <taxon>Actinomycetota</taxon>
        <taxon>Actinomycetes</taxon>
        <taxon>Streptosporangiales</taxon>
        <taxon>Streptosporangiaceae</taxon>
        <taxon>Nonomuraea</taxon>
    </lineage>
</organism>
<dbReference type="PRINTS" id="PR00364">
    <property type="entry name" value="DISEASERSIST"/>
</dbReference>
<evidence type="ECO:0000256" key="4">
    <source>
        <dbReference type="ARBA" id="ARBA00023163"/>
    </source>
</evidence>
<dbReference type="RefSeq" id="WP_344984828.1">
    <property type="nucleotide sequence ID" value="NZ_BAAAXV010000001.1"/>
</dbReference>
<evidence type="ECO:0000256" key="1">
    <source>
        <dbReference type="ARBA" id="ARBA00005820"/>
    </source>
</evidence>
<evidence type="ECO:0000256" key="2">
    <source>
        <dbReference type="ARBA" id="ARBA00023015"/>
    </source>
</evidence>
<evidence type="ECO:0000256" key="3">
    <source>
        <dbReference type="ARBA" id="ARBA00023125"/>
    </source>
</evidence>
<comment type="similarity">
    <text evidence="1">Belongs to the AfsR/DnrI/RedD regulatory family.</text>
</comment>
<dbReference type="SMART" id="SM00862">
    <property type="entry name" value="Trans_reg_C"/>
    <property type="match status" value="1"/>
</dbReference>
<dbReference type="InterPro" id="IPR011990">
    <property type="entry name" value="TPR-like_helical_dom_sf"/>
</dbReference>
<dbReference type="Pfam" id="PF03704">
    <property type="entry name" value="BTAD"/>
    <property type="match status" value="1"/>
</dbReference>
<gene>
    <name evidence="8" type="ORF">ACFFSA_24990</name>
</gene>
<keyword evidence="2" id="KW-0805">Transcription regulation</keyword>
<evidence type="ECO:0000313" key="8">
    <source>
        <dbReference type="EMBL" id="MFB9626354.1"/>
    </source>
</evidence>
<dbReference type="SUPFAM" id="SSF52540">
    <property type="entry name" value="P-loop containing nucleoside triphosphate hydrolases"/>
    <property type="match status" value="1"/>
</dbReference>
<dbReference type="InterPro" id="IPR027417">
    <property type="entry name" value="P-loop_NTPase"/>
</dbReference>
<feature type="domain" description="Bacterial transcriptional activator" evidence="7">
    <location>
        <begin position="96"/>
        <end position="233"/>
    </location>
</feature>
<dbReference type="InterPro" id="IPR001867">
    <property type="entry name" value="OmpR/PhoB-type_DNA-bd"/>
</dbReference>
<dbReference type="InterPro" id="IPR051677">
    <property type="entry name" value="AfsR-DnrI-RedD_regulator"/>
</dbReference>
<evidence type="ECO:0000259" key="7">
    <source>
        <dbReference type="SMART" id="SM01043"/>
    </source>
</evidence>
<dbReference type="EMBL" id="JBHMBW010000022">
    <property type="protein sequence ID" value="MFB9626354.1"/>
    <property type="molecule type" value="Genomic_DNA"/>
</dbReference>
<feature type="repeat" description="TPR" evidence="5">
    <location>
        <begin position="861"/>
        <end position="894"/>
    </location>
</feature>
<dbReference type="Proteomes" id="UP001589532">
    <property type="component" value="Unassembled WGS sequence"/>
</dbReference>
<dbReference type="SMART" id="SM00028">
    <property type="entry name" value="TPR"/>
    <property type="match status" value="4"/>
</dbReference>
<evidence type="ECO:0000256" key="5">
    <source>
        <dbReference type="PROSITE-ProRule" id="PRU00339"/>
    </source>
</evidence>
<name>A0ABV5S3W0_9ACTN</name>
<dbReference type="Gene3D" id="3.40.50.300">
    <property type="entry name" value="P-loop containing nucleotide triphosphate hydrolases"/>
    <property type="match status" value="1"/>
</dbReference>
<evidence type="ECO:0000259" key="6">
    <source>
        <dbReference type="SMART" id="SM00862"/>
    </source>
</evidence>
<dbReference type="InterPro" id="IPR042197">
    <property type="entry name" value="Apaf_helical"/>
</dbReference>
<dbReference type="SUPFAM" id="SSF46894">
    <property type="entry name" value="C-terminal effector domain of the bipartite response regulators"/>
    <property type="match status" value="1"/>
</dbReference>
<dbReference type="PROSITE" id="PS50005">
    <property type="entry name" value="TPR"/>
    <property type="match status" value="2"/>
</dbReference>
<dbReference type="InterPro" id="IPR019734">
    <property type="entry name" value="TPR_rpt"/>
</dbReference>
<dbReference type="Gene3D" id="1.10.8.430">
    <property type="entry name" value="Helical domain of apoptotic protease-activating factors"/>
    <property type="match status" value="1"/>
</dbReference>
<feature type="repeat" description="TPR" evidence="5">
    <location>
        <begin position="702"/>
        <end position="735"/>
    </location>
</feature>
<sequence>MLIRLLGPVEVERSGQVRAVRPPQVALALAALAWEVGRVVSVDSLLARVWGDRVPPGARHTLHTIITRIRRDVLADDGAVVRRVGGYLLDVDEFAVDVSRFRGLADLAVAGPDPAPPLGEALALWRGDPLTGLPGEWVERARHRLRDERREILLRWARLVTGHDPVAAETALSPLAEEYPLDEAVAAALIEALHAGGRTAEALARFAQVRRTLAEELGVEPGTALRHLHRRLLRCDDAAVPARGPARPVPAQLPVGLRHFVGRTPELEQLAAIASVERPATATVCAISGPPGVGKSSLALRWAHLHRDRFPDGQLYADLSTVDPADASVVLPRFLGALGVPEAQVPSGFEAQIGLYRSMLDGRRMLVVLDDARGAAQVRPLLATAPGCLTLVTSRSELSGLAVTAGAHLLNLDVLRGDDAYRLMVAWLGEARPAAEPEAAARIIRRCGRLPLALAIVAAQLARRTDLPLAEVAADLERADTDLEPFAHSDPAIDLRKVFGRSYRDLPEAATRLFRRLGQHPGPHLPLGAAASLAALPVERTRELAAHLDRANLVELRSPGRLRLHDLLRAYASEQARAGDTRTARRAATRRLLDYYLHSACAANDLCYPHRDSLPLDPPARGAVAERFDGPAKGLRWYADASVALPALLAEATAAGLDRHAWQLAWAFAEFMQRRGLWEEILRVQGVALDAAVRLGDRLAQARCHNSIARAHVRLGRDSEAVEHFEQAVELHRDLGEPVLHAHVHLGLTVALSRLRPGEALGHALHALELFREAGDAVGEARALNNTGWWRAQVGEYDEALADCRRAQRILADLGYAQGEGLAWDSVGHVLHLKGDFAQAVTCFERAAELLRDCDDLRAAGETLVRLGETHVRTGDTAAALDAWKRAAELFEELGDAQAAKVRDRIASYDRP</sequence>
<dbReference type="SUPFAM" id="SSF48452">
    <property type="entry name" value="TPR-like"/>
    <property type="match status" value="2"/>
</dbReference>